<dbReference type="EMBL" id="BNCQ01000063">
    <property type="protein sequence ID" value="GIM15302.1"/>
    <property type="molecule type" value="Genomic_DNA"/>
</dbReference>
<feature type="region of interest" description="Disordered" evidence="1">
    <location>
        <begin position="1"/>
        <end position="21"/>
    </location>
</feature>
<name>A0A8J4D0C1_9CHLO</name>
<evidence type="ECO:0000313" key="3">
    <source>
        <dbReference type="Proteomes" id="UP000722791"/>
    </source>
</evidence>
<accession>A0A8J4D0C1</accession>
<dbReference type="Proteomes" id="UP000722791">
    <property type="component" value="Unassembled WGS sequence"/>
</dbReference>
<comment type="caution">
    <text evidence="2">The sequence shown here is derived from an EMBL/GenBank/DDBJ whole genome shotgun (WGS) entry which is preliminary data.</text>
</comment>
<gene>
    <name evidence="2" type="ORF">Vretimale_18128</name>
</gene>
<organism evidence="2 3">
    <name type="scientific">Volvox reticuliferus</name>
    <dbReference type="NCBI Taxonomy" id="1737510"/>
    <lineage>
        <taxon>Eukaryota</taxon>
        <taxon>Viridiplantae</taxon>
        <taxon>Chlorophyta</taxon>
        <taxon>core chlorophytes</taxon>
        <taxon>Chlorophyceae</taxon>
        <taxon>CS clade</taxon>
        <taxon>Chlamydomonadales</taxon>
        <taxon>Volvocaceae</taxon>
        <taxon>Volvox</taxon>
    </lineage>
</organism>
<evidence type="ECO:0000256" key="1">
    <source>
        <dbReference type="SAM" id="MobiDB-lite"/>
    </source>
</evidence>
<reference evidence="2" key="1">
    <citation type="journal article" date="2021" name="Proc. Natl. Acad. Sci. U.S.A.">
        <title>Three genomes in the algal genus Volvox reveal the fate of a haploid sex-determining region after a transition to homothallism.</title>
        <authorList>
            <person name="Yamamoto K."/>
            <person name="Hamaji T."/>
            <person name="Kawai-Toyooka H."/>
            <person name="Matsuzaki R."/>
            <person name="Takahashi F."/>
            <person name="Nishimura Y."/>
            <person name="Kawachi M."/>
            <person name="Noguchi H."/>
            <person name="Minakuchi Y."/>
            <person name="Umen J.G."/>
            <person name="Toyoda A."/>
            <person name="Nozaki H."/>
        </authorList>
    </citation>
    <scope>NUCLEOTIDE SEQUENCE</scope>
    <source>
        <strain evidence="2">NIES-3785</strain>
    </source>
</reference>
<evidence type="ECO:0000313" key="2">
    <source>
        <dbReference type="EMBL" id="GIM15302.1"/>
    </source>
</evidence>
<proteinExistence type="predicted"/>
<sequence length="121" mass="13084">MDSCVPWKHHRSSKILPDGASKQSCTLIPTPGWERSKDRVSVRRPESLPVSMMGAADGGGDGTVTLVPTEADMRWYSSCNTWRVRKLVPLLVAARAQPGSVLGLRLAKLTNAAVEAIEPGF</sequence>
<dbReference type="OrthoDB" id="526326at2759"/>
<dbReference type="AlphaFoldDB" id="A0A8J4D0C1"/>
<protein>
    <submittedName>
        <fullName evidence="2">Uncharacterized protein</fullName>
    </submittedName>
</protein>